<dbReference type="EMBL" id="VBRY01000006">
    <property type="protein sequence ID" value="TLS67303.1"/>
    <property type="molecule type" value="Genomic_DNA"/>
</dbReference>
<comment type="caution">
    <text evidence="3">The sequence shown here is derived from an EMBL/GenBank/DDBJ whole genome shotgun (WGS) entry which is preliminary data.</text>
</comment>
<evidence type="ECO:0000313" key="4">
    <source>
        <dbReference type="Proteomes" id="UP000306585"/>
    </source>
</evidence>
<sequence length="221" mass="24450">MSYILDALKKSDEKRSTQSPEAAGIHSHAPGHRSPYTTAIWLILACSSVILLIWLSRPAPELPEQPATPHPTATTAATITPPPQPWHHRRIETPVETAEQTEAAHTDNLTDQTQEPVVPVQQHQIPAPPDRSDIEPLQQIDRGTNIPERSELPASEQDKLPAIRIEGHIFDAEPDKRMVIINGQLCREKQPCGDRLILEEITEDGVILSHGGTAFHIATFD</sequence>
<feature type="compositionally biased region" description="Low complexity" evidence="1">
    <location>
        <begin position="70"/>
        <end position="79"/>
    </location>
</feature>
<feature type="region of interest" description="Disordered" evidence="1">
    <location>
        <begin position="9"/>
        <end position="31"/>
    </location>
</feature>
<feature type="domain" description="Type II secretion system protein GspB C-terminal" evidence="2">
    <location>
        <begin position="160"/>
        <end position="217"/>
    </location>
</feature>
<dbReference type="AlphaFoldDB" id="A0A5R9GSB7"/>
<dbReference type="RefSeq" id="WP_138239219.1">
    <property type="nucleotide sequence ID" value="NZ_VBRY01000006.1"/>
</dbReference>
<dbReference type="Pfam" id="PF16537">
    <property type="entry name" value="T2SSB"/>
    <property type="match status" value="1"/>
</dbReference>
<gene>
    <name evidence="3" type="ORF">FEF65_07695</name>
</gene>
<reference evidence="3 4" key="1">
    <citation type="journal article" date="2019" name="Appl. Environ. Microbiol.">
        <title>Environmental Evidence and Genomic Insight of Iron-oxidizing Bacteria Preference Towards More Corrosion Resistant Stainless Steel at Higher Salinities.</title>
        <authorList>
            <person name="Garrison C.E."/>
            <person name="Price K.A."/>
            <person name="Field E.K."/>
        </authorList>
    </citation>
    <scope>NUCLEOTIDE SEQUENCE [LARGE SCALE GENOMIC DNA]</scope>
    <source>
        <strain evidence="3 4">P3</strain>
    </source>
</reference>
<dbReference type="Proteomes" id="UP000306585">
    <property type="component" value="Unassembled WGS sequence"/>
</dbReference>
<dbReference type="InterPro" id="IPR032389">
    <property type="entry name" value="GspB_C"/>
</dbReference>
<organism evidence="3 4">
    <name type="scientific">Mariprofundus erugo</name>
    <dbReference type="NCBI Taxonomy" id="2528639"/>
    <lineage>
        <taxon>Bacteria</taxon>
        <taxon>Pseudomonadati</taxon>
        <taxon>Pseudomonadota</taxon>
        <taxon>Candidatius Mariprofundia</taxon>
        <taxon>Mariprofundales</taxon>
        <taxon>Mariprofundaceae</taxon>
        <taxon>Mariprofundus</taxon>
    </lineage>
</organism>
<name>A0A5R9GSB7_9PROT</name>
<evidence type="ECO:0000259" key="2">
    <source>
        <dbReference type="Pfam" id="PF16537"/>
    </source>
</evidence>
<accession>A0A5R9GSB7</accession>
<protein>
    <recommendedName>
        <fullName evidence="2">Type II secretion system protein GspB C-terminal domain-containing protein</fullName>
    </recommendedName>
</protein>
<dbReference type="GO" id="GO:0015627">
    <property type="term" value="C:type II protein secretion system complex"/>
    <property type="evidence" value="ECO:0007669"/>
    <property type="project" value="InterPro"/>
</dbReference>
<keyword evidence="4" id="KW-1185">Reference proteome</keyword>
<evidence type="ECO:0000256" key="1">
    <source>
        <dbReference type="SAM" id="MobiDB-lite"/>
    </source>
</evidence>
<evidence type="ECO:0000313" key="3">
    <source>
        <dbReference type="EMBL" id="TLS67303.1"/>
    </source>
</evidence>
<feature type="region of interest" description="Disordered" evidence="1">
    <location>
        <begin position="63"/>
        <end position="88"/>
    </location>
</feature>
<proteinExistence type="predicted"/>